<dbReference type="Proteomes" id="UP001226691">
    <property type="component" value="Unassembled WGS sequence"/>
</dbReference>
<protein>
    <submittedName>
        <fullName evidence="2">DNA-binding protein YbaB</fullName>
    </submittedName>
</protein>
<feature type="region of interest" description="Disordered" evidence="1">
    <location>
        <begin position="103"/>
        <end position="135"/>
    </location>
</feature>
<accession>A0ABU0TQU9</accession>
<evidence type="ECO:0000313" key="2">
    <source>
        <dbReference type="EMBL" id="MDQ1122048.1"/>
    </source>
</evidence>
<evidence type="ECO:0000313" key="3">
    <source>
        <dbReference type="Proteomes" id="UP001226691"/>
    </source>
</evidence>
<dbReference type="InterPro" id="IPR036894">
    <property type="entry name" value="YbaB-like_sf"/>
</dbReference>
<keyword evidence="3" id="KW-1185">Reference proteome</keyword>
<dbReference type="InterPro" id="IPR004401">
    <property type="entry name" value="YbaB/EbfC"/>
</dbReference>
<comment type="caution">
    <text evidence="2">The sequence shown here is derived from an EMBL/GenBank/DDBJ whole genome shotgun (WGS) entry which is preliminary data.</text>
</comment>
<dbReference type="GO" id="GO:0003677">
    <property type="term" value="F:DNA binding"/>
    <property type="evidence" value="ECO:0007669"/>
    <property type="project" value="UniProtKB-KW"/>
</dbReference>
<keyword evidence="2" id="KW-0238">DNA-binding</keyword>
<dbReference type="EMBL" id="JAUTBF010000001">
    <property type="protein sequence ID" value="MDQ1122048.1"/>
    <property type="molecule type" value="Genomic_DNA"/>
</dbReference>
<evidence type="ECO:0000256" key="1">
    <source>
        <dbReference type="SAM" id="MobiDB-lite"/>
    </source>
</evidence>
<name>A0ABU0TQU9_MICTR</name>
<dbReference type="Gene3D" id="3.30.1310.10">
    <property type="entry name" value="Nucleoid-associated protein YbaB-like domain"/>
    <property type="match status" value="1"/>
</dbReference>
<reference evidence="2 3" key="1">
    <citation type="submission" date="2023-07" db="EMBL/GenBank/DDBJ databases">
        <title>Functional and genomic diversity of the sorghum phyllosphere microbiome.</title>
        <authorList>
            <person name="Shade A."/>
        </authorList>
    </citation>
    <scope>NUCLEOTIDE SEQUENCE [LARGE SCALE GENOMIC DNA]</scope>
    <source>
        <strain evidence="2 3">SORGH_AS_1207</strain>
    </source>
</reference>
<dbReference type="RefSeq" id="WP_307480014.1">
    <property type="nucleotide sequence ID" value="NZ_JAUTBF010000001.1"/>
</dbReference>
<dbReference type="Pfam" id="PF02575">
    <property type="entry name" value="YbaB_DNA_bd"/>
    <property type="match status" value="1"/>
</dbReference>
<sequence length="135" mass="14404">MTLSDDSLTALGQARARVQAQTAQARVLAHDASRMADEVRTATATRTSVGREVRVSANASGRVDRIDISPRALDLDAATLSRIVTETVRETQRDAADAALRRMAESLGDSSPLVASTRHRIDDEYAGPTTGTVGR</sequence>
<organism evidence="2 3">
    <name type="scientific">Microbacterium trichothecenolyticum</name>
    <name type="common">Aureobacterium trichothecenolyticum</name>
    <dbReference type="NCBI Taxonomy" id="69370"/>
    <lineage>
        <taxon>Bacteria</taxon>
        <taxon>Bacillati</taxon>
        <taxon>Actinomycetota</taxon>
        <taxon>Actinomycetes</taxon>
        <taxon>Micrococcales</taxon>
        <taxon>Microbacteriaceae</taxon>
        <taxon>Microbacterium</taxon>
    </lineage>
</organism>
<gene>
    <name evidence="2" type="ORF">QE412_000621</name>
</gene>
<dbReference type="SUPFAM" id="SSF82607">
    <property type="entry name" value="YbaB-like"/>
    <property type="match status" value="1"/>
</dbReference>
<proteinExistence type="predicted"/>